<evidence type="ECO:0000313" key="2">
    <source>
        <dbReference type="EMBL" id="KAJ4008328.1"/>
    </source>
</evidence>
<feature type="region of interest" description="Disordered" evidence="1">
    <location>
        <begin position="1"/>
        <end position="43"/>
    </location>
</feature>
<accession>A0A9W8PJ23</accession>
<dbReference type="EMBL" id="JAPDHF010000015">
    <property type="protein sequence ID" value="KAJ4008328.1"/>
    <property type="molecule type" value="Genomic_DNA"/>
</dbReference>
<name>A0A9W8PJ23_9HYPO</name>
<sequence length="506" mass="56973">MVESRRGRGKFPPSTRPSTVEKFASTKGDQMPTAKSMRQEKDNKIRQAEEAEYLGRPPDNKELIQVTHILPGKELLPSGLDDPGVFDNIRKEYRVYITRDVPNVLVIHCESMPRLRKALHAINWAIRNMRLSNDSTNISLLVQETTNAPVTNMIQARLGTRPYFDSRNLELLNNSTAMDRHLSQLTTEINSSSEGLIALNKTLGLRVNFGHVVITKKKRGAQDEISHSDLVDLMRVYSRRGGAVFHTRLDGYEKAEEILRFLLQPGEAVCTSEDEIKRGCAITVRSNGLDIITEGDFTHGKGVQLAMVRATRPEQWARLNWTVAAPDMYVTNGKLRGGLLILLYRNYDWNFRVDAWDQAEVPLEFKDLARKVSIASPEDDTLLPVPRVDIHKLASLKDKITDICAKSWVIVPFKDSNYALKFNITKTLKELGVAEEPEVTWGVELYAPHWEESVNHASGGRKDWGQGLENIWAEGNDLESRLGSFMRTILEVQGLLTRADAGTASS</sequence>
<reference evidence="2" key="1">
    <citation type="submission" date="2022-10" db="EMBL/GenBank/DDBJ databases">
        <title>Fusarium specimens isolated from Avocado Roots.</title>
        <authorList>
            <person name="Stajich J."/>
            <person name="Roper C."/>
            <person name="Heimlech-Rivalta G."/>
        </authorList>
    </citation>
    <scope>NUCLEOTIDE SEQUENCE</scope>
    <source>
        <strain evidence="2">CF00143</strain>
    </source>
</reference>
<keyword evidence="3" id="KW-1185">Reference proteome</keyword>
<dbReference type="AlphaFoldDB" id="A0A9W8PJ23"/>
<organism evidence="2 3">
    <name type="scientific">Fusarium irregulare</name>
    <dbReference type="NCBI Taxonomy" id="2494466"/>
    <lineage>
        <taxon>Eukaryota</taxon>
        <taxon>Fungi</taxon>
        <taxon>Dikarya</taxon>
        <taxon>Ascomycota</taxon>
        <taxon>Pezizomycotina</taxon>
        <taxon>Sordariomycetes</taxon>
        <taxon>Hypocreomycetidae</taxon>
        <taxon>Hypocreales</taxon>
        <taxon>Nectriaceae</taxon>
        <taxon>Fusarium</taxon>
        <taxon>Fusarium incarnatum-equiseti species complex</taxon>
    </lineage>
</organism>
<comment type="caution">
    <text evidence="2">The sequence shown here is derived from an EMBL/GenBank/DDBJ whole genome shotgun (WGS) entry which is preliminary data.</text>
</comment>
<gene>
    <name evidence="2" type="ORF">NW766_009320</name>
</gene>
<evidence type="ECO:0000256" key="1">
    <source>
        <dbReference type="SAM" id="MobiDB-lite"/>
    </source>
</evidence>
<protein>
    <submittedName>
        <fullName evidence="2">Uncharacterized protein</fullName>
    </submittedName>
</protein>
<dbReference type="Proteomes" id="UP001152130">
    <property type="component" value="Unassembled WGS sequence"/>
</dbReference>
<proteinExistence type="predicted"/>
<evidence type="ECO:0000313" key="3">
    <source>
        <dbReference type="Proteomes" id="UP001152130"/>
    </source>
</evidence>